<keyword evidence="7 8" id="KW-0472">Membrane</keyword>
<dbReference type="Pfam" id="PF00884">
    <property type="entry name" value="Sulfatase"/>
    <property type="match status" value="1"/>
</dbReference>
<evidence type="ECO:0000256" key="1">
    <source>
        <dbReference type="ARBA" id="ARBA00004429"/>
    </source>
</evidence>
<evidence type="ECO:0000256" key="7">
    <source>
        <dbReference type="ARBA" id="ARBA00023136"/>
    </source>
</evidence>
<evidence type="ECO:0000256" key="8">
    <source>
        <dbReference type="SAM" id="Phobius"/>
    </source>
</evidence>
<evidence type="ECO:0000256" key="3">
    <source>
        <dbReference type="ARBA" id="ARBA00022519"/>
    </source>
</evidence>
<feature type="transmembrane region" description="Helical" evidence="8">
    <location>
        <begin position="12"/>
        <end position="30"/>
    </location>
</feature>
<organism evidence="11 12">
    <name type="scientific">Acinetobacter gerneri</name>
    <dbReference type="NCBI Taxonomy" id="202952"/>
    <lineage>
        <taxon>Bacteria</taxon>
        <taxon>Pseudomonadati</taxon>
        <taxon>Pseudomonadota</taxon>
        <taxon>Gammaproteobacteria</taxon>
        <taxon>Moraxellales</taxon>
        <taxon>Moraxellaceae</taxon>
        <taxon>Acinetobacter</taxon>
    </lineage>
</organism>
<dbReference type="NCBIfam" id="NF028537">
    <property type="entry name" value="P_eth_NH2_trans"/>
    <property type="match status" value="1"/>
</dbReference>
<dbReference type="InterPro" id="IPR017850">
    <property type="entry name" value="Alkaline_phosphatase_core_sf"/>
</dbReference>
<name>A0AAW8JCZ8_9GAMM</name>
<evidence type="ECO:0000259" key="10">
    <source>
        <dbReference type="Pfam" id="PF08019"/>
    </source>
</evidence>
<dbReference type="InterPro" id="IPR012549">
    <property type="entry name" value="EptA-like_N"/>
</dbReference>
<dbReference type="Pfam" id="PF08019">
    <property type="entry name" value="EptA_B_N"/>
    <property type="match status" value="1"/>
</dbReference>
<keyword evidence="5 8" id="KW-0812">Transmembrane</keyword>
<keyword evidence="2" id="KW-1003">Cell membrane</keyword>
<reference evidence="11" key="1">
    <citation type="submission" date="2023-08" db="EMBL/GenBank/DDBJ databases">
        <title>Emergence of clinically-relevant ST2 carbapenem-resistant Acinetobacter baumannii strains in hospital sewages in Zhejiang, East of China.</title>
        <authorList>
            <person name="Kaichao C."/>
            <person name="Zhang R."/>
        </authorList>
    </citation>
    <scope>NUCLEOTIDE SEQUENCE</scope>
    <source>
        <strain evidence="11">M-SY-60</strain>
    </source>
</reference>
<feature type="transmembrane region" description="Helical" evidence="8">
    <location>
        <begin position="117"/>
        <end position="138"/>
    </location>
</feature>
<dbReference type="CDD" id="cd16017">
    <property type="entry name" value="LptA"/>
    <property type="match status" value="1"/>
</dbReference>
<keyword evidence="4 11" id="KW-0808">Transferase</keyword>
<sequence>MINRFREISLTLFNFILALWLGLCLNFAFLNKIQKLTPYQGFKSVLFILATTLVVVAMYNVILQILNWKWTTKVISIILVIVGGFSSYFVNSLGVIISPDQIQNMMQTDTSEVSDLLSLRFILWTIGFVILPVVLILWVKIKPQTIIKTLVAKLLSLVVAIVVLGGSLFIYYGDYAPIFRENRNIKGMISPFNSLSALSSYYRKKAPKKNLPLVHYGEDAKLEQKQGQLPKLMVLVVGETARAESFSLNGYAKNTNPQLAKQAGLINFTQASSCGTATAVSVPCMFSGMPREDYDEDLASHREGLLDIAQRAGYKVTWIDNNSGCKGACNRVETYKIPEPIQQKWCKDGECLDGVLVDGLQDYLAKIPADDKTPRLVVLHQMGSHGPAYYKRTTPEFAPFKPTCDTNAIQGCSRDTLINSYDNTIVYTDHILNQVIELLKTQKQHQTGFWYMSDHGESTGEHGMYLHGAPYSIAPSQQTHIPMVMWFSDEWKKFAPAQVSCLASQNKSEVSQDNLFPSLLSMLDVSSKTIDAKIDLVQKCKAQ</sequence>
<comment type="caution">
    <text evidence="11">The sequence shown here is derived from an EMBL/GenBank/DDBJ whole genome shotgun (WGS) entry which is preliminary data.</text>
</comment>
<feature type="transmembrane region" description="Helical" evidence="8">
    <location>
        <begin position="42"/>
        <end position="62"/>
    </location>
</feature>
<dbReference type="PANTHER" id="PTHR30443">
    <property type="entry name" value="INNER MEMBRANE PROTEIN"/>
    <property type="match status" value="1"/>
</dbReference>
<proteinExistence type="predicted"/>
<dbReference type="GO" id="GO:0016776">
    <property type="term" value="F:phosphotransferase activity, phosphate group as acceptor"/>
    <property type="evidence" value="ECO:0007669"/>
    <property type="project" value="TreeGrafter"/>
</dbReference>
<keyword evidence="6 8" id="KW-1133">Transmembrane helix</keyword>
<dbReference type="InterPro" id="IPR000917">
    <property type="entry name" value="Sulfatase_N"/>
</dbReference>
<accession>A0AAW8JCZ8</accession>
<evidence type="ECO:0000313" key="12">
    <source>
        <dbReference type="Proteomes" id="UP001243195"/>
    </source>
</evidence>
<dbReference type="Gene3D" id="3.40.720.10">
    <property type="entry name" value="Alkaline Phosphatase, subunit A"/>
    <property type="match status" value="1"/>
</dbReference>
<dbReference type="GO" id="GO:0005886">
    <property type="term" value="C:plasma membrane"/>
    <property type="evidence" value="ECO:0007669"/>
    <property type="project" value="UniProtKB-SubCell"/>
</dbReference>
<evidence type="ECO:0000259" key="9">
    <source>
        <dbReference type="Pfam" id="PF00884"/>
    </source>
</evidence>
<evidence type="ECO:0000256" key="2">
    <source>
        <dbReference type="ARBA" id="ARBA00022475"/>
    </source>
</evidence>
<dbReference type="EMBL" id="JAVIDA010000002">
    <property type="protein sequence ID" value="MDQ9070200.1"/>
    <property type="molecule type" value="Genomic_DNA"/>
</dbReference>
<dbReference type="Proteomes" id="UP001243195">
    <property type="component" value="Unassembled WGS sequence"/>
</dbReference>
<evidence type="ECO:0000256" key="6">
    <source>
        <dbReference type="ARBA" id="ARBA00022989"/>
    </source>
</evidence>
<feature type="transmembrane region" description="Helical" evidence="8">
    <location>
        <begin position="150"/>
        <end position="172"/>
    </location>
</feature>
<dbReference type="SUPFAM" id="SSF53649">
    <property type="entry name" value="Alkaline phosphatase-like"/>
    <property type="match status" value="1"/>
</dbReference>
<dbReference type="RefSeq" id="WP_308955911.1">
    <property type="nucleotide sequence ID" value="NZ_JAVICY010000009.1"/>
</dbReference>
<keyword evidence="3" id="KW-0997">Cell inner membrane</keyword>
<dbReference type="InterPro" id="IPR058130">
    <property type="entry name" value="PEA_transf_C"/>
</dbReference>
<dbReference type="AlphaFoldDB" id="A0AAW8JCZ8"/>
<evidence type="ECO:0000256" key="5">
    <source>
        <dbReference type="ARBA" id="ARBA00022692"/>
    </source>
</evidence>
<feature type="domain" description="Phosphoethanolamine transferase N-terminal" evidence="10">
    <location>
        <begin position="56"/>
        <end position="205"/>
    </location>
</feature>
<dbReference type="GO" id="GO:0009244">
    <property type="term" value="P:lipopolysaccharide core region biosynthetic process"/>
    <property type="evidence" value="ECO:0007669"/>
    <property type="project" value="TreeGrafter"/>
</dbReference>
<dbReference type="PANTHER" id="PTHR30443:SF0">
    <property type="entry name" value="PHOSPHOETHANOLAMINE TRANSFERASE EPTA"/>
    <property type="match status" value="1"/>
</dbReference>
<protein>
    <submittedName>
        <fullName evidence="11">Phosphoethanolamine--lipid A transferase</fullName>
    </submittedName>
</protein>
<feature type="transmembrane region" description="Helical" evidence="8">
    <location>
        <begin position="74"/>
        <end position="97"/>
    </location>
</feature>
<gene>
    <name evidence="11" type="ORF">RFH51_01790</name>
</gene>
<evidence type="ECO:0000313" key="11">
    <source>
        <dbReference type="EMBL" id="MDQ9070200.1"/>
    </source>
</evidence>
<feature type="domain" description="Sulfatase N-terminal" evidence="9">
    <location>
        <begin position="232"/>
        <end position="524"/>
    </location>
</feature>
<evidence type="ECO:0000256" key="4">
    <source>
        <dbReference type="ARBA" id="ARBA00022679"/>
    </source>
</evidence>
<dbReference type="InterPro" id="IPR040423">
    <property type="entry name" value="PEA_transferase"/>
</dbReference>
<comment type="subcellular location">
    <subcellularLocation>
        <location evidence="1">Cell inner membrane</location>
        <topology evidence="1">Multi-pass membrane protein</topology>
    </subcellularLocation>
</comment>